<dbReference type="InterPro" id="IPR036850">
    <property type="entry name" value="NDK-like_dom_sf"/>
</dbReference>
<dbReference type="InterPro" id="IPR034907">
    <property type="entry name" value="NDK-like_dom"/>
</dbReference>
<dbReference type="Proteomes" id="UP000751190">
    <property type="component" value="Unassembled WGS sequence"/>
</dbReference>
<keyword evidence="6" id="KW-0560">Oxidoreductase</keyword>
<dbReference type="GO" id="GO:0005829">
    <property type="term" value="C:cytosol"/>
    <property type="evidence" value="ECO:0007669"/>
    <property type="project" value="TreeGrafter"/>
</dbReference>
<evidence type="ECO:0000313" key="11">
    <source>
        <dbReference type="Proteomes" id="UP000751190"/>
    </source>
</evidence>
<dbReference type="GO" id="GO:0004489">
    <property type="term" value="F:methylenetetrahydrofolate reductase [NAD(P)H] activity"/>
    <property type="evidence" value="ECO:0007669"/>
    <property type="project" value="InterPro"/>
</dbReference>
<accession>A0A8J5XH89</accession>
<feature type="domain" description="Nucleoside diphosphate kinase-like" evidence="9">
    <location>
        <begin position="2"/>
        <end position="137"/>
    </location>
</feature>
<dbReference type="InterPro" id="IPR029041">
    <property type="entry name" value="FAD-linked_oxidoreductase-like"/>
</dbReference>
<keyword evidence="11" id="KW-1185">Reference proteome</keyword>
<dbReference type="EMBL" id="JAGTXO010000043">
    <property type="protein sequence ID" value="KAG8459235.1"/>
    <property type="molecule type" value="Genomic_DNA"/>
</dbReference>
<organism evidence="10 11">
    <name type="scientific">Diacronema lutheri</name>
    <name type="common">Unicellular marine alga</name>
    <name type="synonym">Monochrysis lutheri</name>
    <dbReference type="NCBI Taxonomy" id="2081491"/>
    <lineage>
        <taxon>Eukaryota</taxon>
        <taxon>Haptista</taxon>
        <taxon>Haptophyta</taxon>
        <taxon>Pavlovophyceae</taxon>
        <taxon>Pavlovales</taxon>
        <taxon>Pavlovaceae</taxon>
        <taxon>Diacronema</taxon>
    </lineage>
</organism>
<evidence type="ECO:0000256" key="3">
    <source>
        <dbReference type="ARBA" id="ARBA00006743"/>
    </source>
</evidence>
<keyword evidence="5" id="KW-0274">FAD</keyword>
<comment type="similarity">
    <text evidence="3">Belongs to the methylenetetrahydrofolate reductase family.</text>
</comment>
<comment type="caution">
    <text evidence="10">The sequence shown here is derived from an EMBL/GenBank/DDBJ whole genome shotgun (WGS) entry which is preliminary data.</text>
</comment>
<comment type="pathway">
    <text evidence="2">One-carbon metabolism; tetrahydrofolate interconversion.</text>
</comment>
<dbReference type="OrthoDB" id="16284at2759"/>
<reference evidence="10" key="1">
    <citation type="submission" date="2021-05" db="EMBL/GenBank/DDBJ databases">
        <title>The genome of the haptophyte Pavlova lutheri (Diacronema luteri, Pavlovales) - a model for lipid biosynthesis in eukaryotic algae.</title>
        <authorList>
            <person name="Hulatt C.J."/>
            <person name="Posewitz M.C."/>
        </authorList>
    </citation>
    <scope>NUCLEOTIDE SEQUENCE</scope>
    <source>
        <strain evidence="10">NIVA-4/92</strain>
    </source>
</reference>
<dbReference type="PANTHER" id="PTHR45754:SF3">
    <property type="entry name" value="METHYLENETETRAHYDROFOLATE REDUCTASE (NADPH)"/>
    <property type="match status" value="1"/>
</dbReference>
<dbReference type="AlphaFoldDB" id="A0A8J5XH89"/>
<dbReference type="Pfam" id="PF02219">
    <property type="entry name" value="MTHFR"/>
    <property type="match status" value="1"/>
</dbReference>
<dbReference type="InterPro" id="IPR003171">
    <property type="entry name" value="Mehydrof_redctse-like"/>
</dbReference>
<evidence type="ECO:0000259" key="9">
    <source>
        <dbReference type="SMART" id="SM00562"/>
    </source>
</evidence>
<evidence type="ECO:0000256" key="5">
    <source>
        <dbReference type="ARBA" id="ARBA00022827"/>
    </source>
</evidence>
<evidence type="ECO:0000256" key="8">
    <source>
        <dbReference type="RuleBase" id="RU004011"/>
    </source>
</evidence>
<dbReference type="GO" id="GO:0035999">
    <property type="term" value="P:tetrahydrofolate interconversion"/>
    <property type="evidence" value="ECO:0007669"/>
    <property type="project" value="UniProtKB-UniPathway"/>
</dbReference>
<evidence type="ECO:0000256" key="6">
    <source>
        <dbReference type="ARBA" id="ARBA00023002"/>
    </source>
</evidence>
<dbReference type="PRINTS" id="PR01243">
    <property type="entry name" value="NUCDPKINASE"/>
</dbReference>
<evidence type="ECO:0000313" key="10">
    <source>
        <dbReference type="EMBL" id="KAG8459235.1"/>
    </source>
</evidence>
<dbReference type="InterPro" id="IPR001564">
    <property type="entry name" value="Nucleoside_diP_kinase"/>
</dbReference>
<dbReference type="GO" id="GO:0006183">
    <property type="term" value="P:GTP biosynthetic process"/>
    <property type="evidence" value="ECO:0007669"/>
    <property type="project" value="InterPro"/>
</dbReference>
<dbReference type="Gene3D" id="3.30.70.141">
    <property type="entry name" value="Nucleoside diphosphate kinase-like domain"/>
    <property type="match status" value="1"/>
</dbReference>
<evidence type="ECO:0000256" key="4">
    <source>
        <dbReference type="ARBA" id="ARBA00022630"/>
    </source>
</evidence>
<dbReference type="Gene3D" id="3.20.20.220">
    <property type="match status" value="1"/>
</dbReference>
<gene>
    <name evidence="10" type="ORF">KFE25_005746</name>
</gene>
<dbReference type="CDD" id="cd00537">
    <property type="entry name" value="MTHFR"/>
    <property type="match status" value="1"/>
</dbReference>
<proteinExistence type="inferred from homology"/>
<comment type="cofactor">
    <cofactor evidence="1">
        <name>FAD</name>
        <dbReference type="ChEBI" id="CHEBI:57692"/>
    </cofactor>
</comment>
<evidence type="ECO:0000256" key="2">
    <source>
        <dbReference type="ARBA" id="ARBA00004777"/>
    </source>
</evidence>
<protein>
    <recommendedName>
        <fullName evidence="9">Nucleoside diphosphate kinase-like domain-containing protein</fullName>
    </recommendedName>
</protein>
<evidence type="ECO:0000256" key="1">
    <source>
        <dbReference type="ARBA" id="ARBA00001974"/>
    </source>
</evidence>
<dbReference type="NCBIfam" id="TIGR00677">
    <property type="entry name" value="fadh2_euk"/>
    <property type="match status" value="1"/>
</dbReference>
<comment type="similarity">
    <text evidence="7 8">Belongs to the NDK family.</text>
</comment>
<dbReference type="GO" id="GO:0004550">
    <property type="term" value="F:nucleoside diphosphate kinase activity"/>
    <property type="evidence" value="ECO:0007669"/>
    <property type="project" value="InterPro"/>
</dbReference>
<dbReference type="Pfam" id="PF00334">
    <property type="entry name" value="NDK"/>
    <property type="match status" value="1"/>
</dbReference>
<name>A0A8J5XH89_DIALT</name>
<sequence length="495" mass="52983">MSEFTTVLIMPDVVRRGLVSDVVGRFERRGFAVIGLKMLNVTRSVAESRYAGQPDAATRAAALVEGPCVCVVVYGASAVSTALAMAGDSLAPLTCAPGTIRGDLGSGSSSCVVEPAADADGARADATRWFGASELTEPVLHKSIKLVDKIAHWVSENGTRPFISFEYFPPKTADGVAKLRQTLALMAQQRPLFLDFTWGAGGSTSELTIELCADAYAAHDIEVNMHLTCTNQAPALCGEALAEAKRKGIRNIVALRGDPPKGQEKWEAVAGGFSCALDLVKYTRQQFGDWFGIQVSGYPEGHPDVIKPVAELGRPLSASEQKRLVTVGSGASAEQFVCSDADFDRELGYLKQKCDAGADCVITQMFFDFEVFEAFVTQARAKGISAPILPGIMLITAYGGFTRMTGFCKSRVPAELVAKAEALKEDAEGFKEMGLSWTVALCKQLVASQLVPGLHFYTLNQSANTQQILQRLGLLLEQPTEALDEGDTLKGTHIA</sequence>
<dbReference type="InterPro" id="IPR004621">
    <property type="entry name" value="Fadh2_euk"/>
</dbReference>
<dbReference type="OMA" id="MNTHETP"/>
<evidence type="ECO:0000256" key="7">
    <source>
        <dbReference type="PROSITE-ProRule" id="PRU00706"/>
    </source>
</evidence>
<dbReference type="SUPFAM" id="SSF51730">
    <property type="entry name" value="FAD-linked oxidoreductase"/>
    <property type="match status" value="1"/>
</dbReference>
<dbReference type="SMART" id="SM00562">
    <property type="entry name" value="NDK"/>
    <property type="match status" value="1"/>
</dbReference>
<dbReference type="GO" id="GO:0006228">
    <property type="term" value="P:UTP biosynthetic process"/>
    <property type="evidence" value="ECO:0007669"/>
    <property type="project" value="InterPro"/>
</dbReference>
<dbReference type="UniPathway" id="UPA00193"/>
<comment type="caution">
    <text evidence="7">Lacks conserved residue(s) required for the propagation of feature annotation.</text>
</comment>
<dbReference type="PANTHER" id="PTHR45754">
    <property type="entry name" value="METHYLENETETRAHYDROFOLATE REDUCTASE"/>
    <property type="match status" value="1"/>
</dbReference>
<dbReference type="GO" id="GO:0009086">
    <property type="term" value="P:methionine biosynthetic process"/>
    <property type="evidence" value="ECO:0007669"/>
    <property type="project" value="TreeGrafter"/>
</dbReference>
<dbReference type="SUPFAM" id="SSF54919">
    <property type="entry name" value="Nucleoside diphosphate kinase, NDK"/>
    <property type="match status" value="1"/>
</dbReference>
<keyword evidence="4" id="KW-0285">Flavoprotein</keyword>
<dbReference type="GO" id="GO:0071949">
    <property type="term" value="F:FAD binding"/>
    <property type="evidence" value="ECO:0007669"/>
    <property type="project" value="TreeGrafter"/>
</dbReference>
<dbReference type="PROSITE" id="PS51374">
    <property type="entry name" value="NDPK_LIKE"/>
    <property type="match status" value="1"/>
</dbReference>
<dbReference type="GO" id="GO:0006241">
    <property type="term" value="P:CTP biosynthetic process"/>
    <property type="evidence" value="ECO:0007669"/>
    <property type="project" value="InterPro"/>
</dbReference>